<dbReference type="AlphaFoldDB" id="I0WNH7"/>
<protein>
    <submittedName>
        <fullName evidence="1">Uncharacterized protein</fullName>
    </submittedName>
</protein>
<gene>
    <name evidence="1" type="ORF">W59_21368</name>
</gene>
<comment type="caution">
    <text evidence="1">The sequence shown here is derived from an EMBL/GenBank/DDBJ whole genome shotgun (WGS) entry which is preliminary data.</text>
</comment>
<dbReference type="Proteomes" id="UP000006447">
    <property type="component" value="Unassembled WGS sequence"/>
</dbReference>
<sequence length="62" mass="6399">MVLPGDGRGEFGQLRLGELGEQWASQGLADVGGCAGDGLGELQHQLLGVVEFAALTKCRESA</sequence>
<reference evidence="1 2" key="1">
    <citation type="journal article" date="2012" name="J. Bacteriol.">
        <title>Draft genome sequence of the nitrophenol-degrading actinomycete Rhodococcus imtechensis RKJ300.</title>
        <authorList>
            <person name="Vikram S."/>
            <person name="Kumar S."/>
            <person name="Subramanian S."/>
            <person name="Raghava G.P."/>
        </authorList>
    </citation>
    <scope>NUCLEOTIDE SEQUENCE [LARGE SCALE GENOMIC DNA]</scope>
    <source>
        <strain evidence="1 2">RKJ300</strain>
    </source>
</reference>
<name>I0WNH7_RHOOP</name>
<proteinExistence type="predicted"/>
<accession>I0WNH7</accession>
<organism evidence="1 2">
    <name type="scientific">Rhodococcus opacus RKJ300 = JCM 13270</name>
    <dbReference type="NCBI Taxonomy" id="1165867"/>
    <lineage>
        <taxon>Bacteria</taxon>
        <taxon>Bacillati</taxon>
        <taxon>Actinomycetota</taxon>
        <taxon>Actinomycetes</taxon>
        <taxon>Mycobacteriales</taxon>
        <taxon>Nocardiaceae</taxon>
        <taxon>Rhodococcus</taxon>
    </lineage>
</organism>
<dbReference type="EMBL" id="AJJH01000115">
    <property type="protein sequence ID" value="EID77943.1"/>
    <property type="molecule type" value="Genomic_DNA"/>
</dbReference>
<evidence type="ECO:0000313" key="2">
    <source>
        <dbReference type="Proteomes" id="UP000006447"/>
    </source>
</evidence>
<evidence type="ECO:0000313" key="1">
    <source>
        <dbReference type="EMBL" id="EID77943.1"/>
    </source>
</evidence>